<dbReference type="PANTHER" id="PTHR43162:SF1">
    <property type="entry name" value="PRESTALK A DIFFERENTIATION PROTEIN A"/>
    <property type="match status" value="1"/>
</dbReference>
<dbReference type="EMBL" id="FRCS01000033">
    <property type="protein sequence ID" value="SHN48089.1"/>
    <property type="molecule type" value="Genomic_DNA"/>
</dbReference>
<sequence length="293" mass="30531">MTSPVLVTGATGKTGRRVVAQLVARGVPVRAGVRGGSAPDGAEPVRFEWRNVHTYRPALAGIRGLYLVLPPFVVDPTGYVGTLLRVAAAAGVRRIVLLTALGVDRGDATAPMRRVEWMVEESSIPNTILRPAPLMENFSEPHWDGARLAIAERDEFVLPGGSARVGYVSADDVATVAAAALTEDGHAGKGYSLTGPEALTPPEIAQVISRAVGRPVHHAEADPDGVRSLLRAAGAPEDYAHHQATGGLTVLTGEVTSVTGRQPTSFAAFARAAAERGAWRAVSTSSAGRGDAE</sequence>
<dbReference type="Proteomes" id="UP000184440">
    <property type="component" value="Unassembled WGS sequence"/>
</dbReference>
<dbReference type="STRING" id="134849.SAMN05443668_13336"/>
<dbReference type="Gene3D" id="3.90.25.10">
    <property type="entry name" value="UDP-galactose 4-epimerase, domain 1"/>
    <property type="match status" value="1"/>
</dbReference>
<dbReference type="Pfam" id="PF13460">
    <property type="entry name" value="NAD_binding_10"/>
    <property type="match status" value="1"/>
</dbReference>
<dbReference type="InterPro" id="IPR016040">
    <property type="entry name" value="NAD(P)-bd_dom"/>
</dbReference>
<proteinExistence type="predicted"/>
<evidence type="ECO:0000259" key="1">
    <source>
        <dbReference type="Pfam" id="PF13460"/>
    </source>
</evidence>
<reference evidence="2 3" key="1">
    <citation type="submission" date="2016-11" db="EMBL/GenBank/DDBJ databases">
        <authorList>
            <person name="Jaros S."/>
            <person name="Januszkiewicz K."/>
            <person name="Wedrychowicz H."/>
        </authorList>
    </citation>
    <scope>NUCLEOTIDE SEQUENCE [LARGE SCALE GENOMIC DNA]</scope>
    <source>
        <strain evidence="2 3">DSM 46144</strain>
    </source>
</reference>
<dbReference type="OrthoDB" id="5180065at2"/>
<dbReference type="InterPro" id="IPR051604">
    <property type="entry name" value="Ergot_Alk_Oxidoreductase"/>
</dbReference>
<evidence type="ECO:0000313" key="3">
    <source>
        <dbReference type="Proteomes" id="UP000184440"/>
    </source>
</evidence>
<dbReference type="InterPro" id="IPR036291">
    <property type="entry name" value="NAD(P)-bd_dom_sf"/>
</dbReference>
<evidence type="ECO:0000313" key="2">
    <source>
        <dbReference type="EMBL" id="SHN48089.1"/>
    </source>
</evidence>
<accession>A0A1M7RPD5</accession>
<gene>
    <name evidence="2" type="ORF">SAMN05443668_13336</name>
</gene>
<feature type="domain" description="NAD(P)-binding" evidence="1">
    <location>
        <begin position="9"/>
        <end position="183"/>
    </location>
</feature>
<dbReference type="AlphaFoldDB" id="A0A1M7RPD5"/>
<dbReference type="Gene3D" id="3.40.50.720">
    <property type="entry name" value="NAD(P)-binding Rossmann-like Domain"/>
    <property type="match status" value="1"/>
</dbReference>
<dbReference type="PANTHER" id="PTHR43162">
    <property type="match status" value="1"/>
</dbReference>
<organism evidence="2 3">
    <name type="scientific">Cryptosporangium aurantiacum</name>
    <dbReference type="NCBI Taxonomy" id="134849"/>
    <lineage>
        <taxon>Bacteria</taxon>
        <taxon>Bacillati</taxon>
        <taxon>Actinomycetota</taxon>
        <taxon>Actinomycetes</taxon>
        <taxon>Cryptosporangiales</taxon>
        <taxon>Cryptosporangiaceae</taxon>
        <taxon>Cryptosporangium</taxon>
    </lineage>
</organism>
<dbReference type="RefSeq" id="WP_073266543.1">
    <property type="nucleotide sequence ID" value="NZ_FRCS01000033.1"/>
</dbReference>
<protein>
    <submittedName>
        <fullName evidence="2">Uncharacterized conserved protein YbjT, contains NAD(P)-binding and DUF2867 domains</fullName>
    </submittedName>
</protein>
<keyword evidence="3" id="KW-1185">Reference proteome</keyword>
<name>A0A1M7RPD5_9ACTN</name>
<dbReference type="SUPFAM" id="SSF51735">
    <property type="entry name" value="NAD(P)-binding Rossmann-fold domains"/>
    <property type="match status" value="1"/>
</dbReference>